<evidence type="ECO:0000313" key="2">
    <source>
        <dbReference type="EMBL" id="CAL2088352.1"/>
    </source>
</evidence>
<reference evidence="2 3" key="1">
    <citation type="submission" date="2024-05" db="EMBL/GenBank/DDBJ databases">
        <authorList>
            <person name="Duchaud E."/>
        </authorList>
    </citation>
    <scope>NUCLEOTIDE SEQUENCE [LARGE SCALE GENOMIC DNA]</scope>
    <source>
        <strain evidence="2">Ena-SAMPLE-TAB-13-05-2024-13:56:06:370-140302</strain>
    </source>
</reference>
<proteinExistence type="predicted"/>
<keyword evidence="3" id="KW-1185">Reference proteome</keyword>
<name>A0ABP1EV30_9FLAO</name>
<comment type="caution">
    <text evidence="2">The sequence shown here is derived from an EMBL/GenBank/DDBJ whole genome shotgun (WGS) entry which is preliminary data.</text>
</comment>
<evidence type="ECO:0000313" key="3">
    <source>
        <dbReference type="Proteomes" id="UP001497416"/>
    </source>
</evidence>
<evidence type="ECO:0000259" key="1">
    <source>
        <dbReference type="Pfam" id="PF04126"/>
    </source>
</evidence>
<accession>A0ABP1EV30</accession>
<organism evidence="2 3">
    <name type="scientific">Tenacibaculum platacis</name>
    <dbReference type="NCBI Taxonomy" id="3137852"/>
    <lineage>
        <taxon>Bacteria</taxon>
        <taxon>Pseudomonadati</taxon>
        <taxon>Bacteroidota</taxon>
        <taxon>Flavobacteriia</taxon>
        <taxon>Flavobacteriales</taxon>
        <taxon>Flavobacteriaceae</taxon>
        <taxon>Tenacibaculum</taxon>
    </lineage>
</organism>
<dbReference type="Proteomes" id="UP001497416">
    <property type="component" value="Unassembled WGS sequence"/>
</dbReference>
<dbReference type="RefSeq" id="WP_348712501.1">
    <property type="nucleotide sequence ID" value="NZ_CAXIXW010000012.1"/>
</dbReference>
<feature type="domain" description="Cyclophilin TM1367-like" evidence="1">
    <location>
        <begin position="12"/>
        <end position="117"/>
    </location>
</feature>
<sequence>MNNILSTEEFQLEIEWDLNSGIINSILNSNPIEGVANNIGGEVFFYQYDLDIPFNGEEKEVFEEGDVIYWKSPTDPKKFGILFMYGNTDYGDGTKPRTSSPGIKIGIIKDIKSISKISTGSILKLG</sequence>
<dbReference type="SUPFAM" id="SSF50891">
    <property type="entry name" value="Cyclophilin-like"/>
    <property type="match status" value="1"/>
</dbReference>
<protein>
    <submittedName>
        <fullName evidence="2">Cyclophil_like domain-containing protein</fullName>
    </submittedName>
</protein>
<dbReference type="Gene3D" id="2.40.100.20">
    <property type="match status" value="1"/>
</dbReference>
<dbReference type="InterPro" id="IPR025658">
    <property type="entry name" value="Cyclophilin_TM1367"/>
</dbReference>
<dbReference type="EMBL" id="CAXIXY010000005">
    <property type="protein sequence ID" value="CAL2088352.1"/>
    <property type="molecule type" value="Genomic_DNA"/>
</dbReference>
<gene>
    <name evidence="2" type="ORF">T190607A01A_30117</name>
</gene>
<dbReference type="Pfam" id="PF04126">
    <property type="entry name" value="Cyclophil_like"/>
    <property type="match status" value="1"/>
</dbReference>
<dbReference type="InterPro" id="IPR029000">
    <property type="entry name" value="Cyclophilin-like_dom_sf"/>
</dbReference>